<evidence type="ECO:0000313" key="5">
    <source>
        <dbReference type="Proteomes" id="UP000494329"/>
    </source>
</evidence>
<dbReference type="EMBL" id="CADIKF010000011">
    <property type="protein sequence ID" value="CAB3754049.1"/>
    <property type="molecule type" value="Genomic_DNA"/>
</dbReference>
<dbReference type="Gene3D" id="3.10.129.10">
    <property type="entry name" value="Hotdog Thioesterase"/>
    <property type="match status" value="1"/>
</dbReference>
<dbReference type="CDD" id="cd03443">
    <property type="entry name" value="PaaI_thioesterase"/>
    <property type="match status" value="1"/>
</dbReference>
<organism evidence="4 5">
    <name type="scientific">Paraburkholderia solisilvae</name>
    <dbReference type="NCBI Taxonomy" id="624376"/>
    <lineage>
        <taxon>Bacteria</taxon>
        <taxon>Pseudomonadati</taxon>
        <taxon>Pseudomonadota</taxon>
        <taxon>Betaproteobacteria</taxon>
        <taxon>Burkholderiales</taxon>
        <taxon>Burkholderiaceae</taxon>
        <taxon>Paraburkholderia</taxon>
    </lineage>
</organism>
<accession>A0A6J5DIN9</accession>
<evidence type="ECO:0000259" key="3">
    <source>
        <dbReference type="Pfam" id="PF03061"/>
    </source>
</evidence>
<dbReference type="AlphaFoldDB" id="A0A6J5DIN9"/>
<dbReference type="NCBIfam" id="TIGR00369">
    <property type="entry name" value="unchar_dom_1"/>
    <property type="match status" value="1"/>
</dbReference>
<dbReference type="InterPro" id="IPR003736">
    <property type="entry name" value="PAAI_dom"/>
</dbReference>
<proteinExistence type="inferred from homology"/>
<keyword evidence="2" id="KW-0378">Hydrolase</keyword>
<dbReference type="GO" id="GO:0047617">
    <property type="term" value="F:fatty acyl-CoA hydrolase activity"/>
    <property type="evidence" value="ECO:0007669"/>
    <property type="project" value="InterPro"/>
</dbReference>
<comment type="similarity">
    <text evidence="1">Belongs to the thioesterase PaaI family.</text>
</comment>
<dbReference type="SUPFAM" id="SSF54637">
    <property type="entry name" value="Thioesterase/thiol ester dehydrase-isomerase"/>
    <property type="match status" value="1"/>
</dbReference>
<dbReference type="InterPro" id="IPR006683">
    <property type="entry name" value="Thioestr_dom"/>
</dbReference>
<evidence type="ECO:0000313" key="4">
    <source>
        <dbReference type="EMBL" id="CAB3754049.1"/>
    </source>
</evidence>
<dbReference type="InterPro" id="IPR029069">
    <property type="entry name" value="HotDog_dom_sf"/>
</dbReference>
<dbReference type="PANTHER" id="PTHR21660:SF1">
    <property type="entry name" value="ACYL-COENZYME A THIOESTERASE 13"/>
    <property type="match status" value="1"/>
</dbReference>
<reference evidence="4 5" key="1">
    <citation type="submission" date="2020-04" db="EMBL/GenBank/DDBJ databases">
        <authorList>
            <person name="De Canck E."/>
        </authorList>
    </citation>
    <scope>NUCLEOTIDE SEQUENCE [LARGE SCALE GENOMIC DNA]</scope>
    <source>
        <strain evidence="4 5">LMG 29739</strain>
    </source>
</reference>
<dbReference type="InterPro" id="IPR039298">
    <property type="entry name" value="ACOT13"/>
</dbReference>
<feature type="domain" description="Thioesterase" evidence="3">
    <location>
        <begin position="71"/>
        <end position="148"/>
    </location>
</feature>
<evidence type="ECO:0000256" key="2">
    <source>
        <dbReference type="ARBA" id="ARBA00022801"/>
    </source>
</evidence>
<dbReference type="PANTHER" id="PTHR21660">
    <property type="entry name" value="THIOESTERASE SUPERFAMILY MEMBER-RELATED"/>
    <property type="match status" value="1"/>
</dbReference>
<dbReference type="Proteomes" id="UP000494329">
    <property type="component" value="Unassembled WGS sequence"/>
</dbReference>
<gene>
    <name evidence="4" type="ORF">LMG29739_01874</name>
</gene>
<name>A0A6J5DIN9_9BURK</name>
<sequence>MSCDDIERMVGVVSREVLCAEDGLSFVRGMMERRHPHSPYADTMGFELVEVGEGWVVFAGKPSARYLNPIGVIHGGWTATLLDSAMAHATQTTLKAGEGHTTIEMKIGFLRPITPSTGVVRCEGKLIHRGGRISTTEGRLIDQRGKLLAHGTETCMIFPTET</sequence>
<keyword evidence="5" id="KW-1185">Reference proteome</keyword>
<dbReference type="Pfam" id="PF03061">
    <property type="entry name" value="4HBT"/>
    <property type="match status" value="1"/>
</dbReference>
<dbReference type="RefSeq" id="WP_217478076.1">
    <property type="nucleotide sequence ID" value="NZ_CADIKF010000011.1"/>
</dbReference>
<evidence type="ECO:0000256" key="1">
    <source>
        <dbReference type="ARBA" id="ARBA00008324"/>
    </source>
</evidence>
<protein>
    <recommendedName>
        <fullName evidence="3">Thioesterase domain-containing protein</fullName>
    </recommendedName>
</protein>